<comment type="caution">
    <text evidence="2">The sequence shown here is derived from an EMBL/GenBank/DDBJ whole genome shotgun (WGS) entry which is preliminary data.</text>
</comment>
<keyword evidence="3" id="KW-1185">Reference proteome</keyword>
<proteinExistence type="predicted"/>
<dbReference type="InterPro" id="IPR021354">
    <property type="entry name" value="DUF2975"/>
</dbReference>
<feature type="transmembrane region" description="Helical" evidence="1">
    <location>
        <begin position="168"/>
        <end position="191"/>
    </location>
</feature>
<protein>
    <submittedName>
        <fullName evidence="2">DUF2975 domain-containing protein</fullName>
    </submittedName>
</protein>
<dbReference type="EMBL" id="SPQQ01000001">
    <property type="protein sequence ID" value="TGE39843.1"/>
    <property type="molecule type" value="Genomic_DNA"/>
</dbReference>
<dbReference type="Pfam" id="PF11188">
    <property type="entry name" value="DUF2975"/>
    <property type="match status" value="1"/>
</dbReference>
<accession>A0A4Z0RCY9</accession>
<sequence length="205" mass="23103">MNQDQANIRTIKKRAGIIQKVVQFIFIIGVILLIATLIVAAVLFFASPDKFNAVQGSMDWSIHYTLNNGSTFFIDVPYKIIQLSDSRFSAKYAAIASLLSISISISFIMYGIMQVSNIFKSTAHDITPFIMDNVKSLENIAYTVIIYSVTVNFLTNLLFLVFVTKMYISFSSFHLSGVLTGMLIFFMADIFKYGVFLQKEFDTTL</sequence>
<feature type="transmembrane region" description="Helical" evidence="1">
    <location>
        <begin position="92"/>
        <end position="112"/>
    </location>
</feature>
<name>A0A4Z0RCY9_9FIRM</name>
<gene>
    <name evidence="2" type="ORF">E4K67_02320</name>
</gene>
<organism evidence="2 3">
    <name type="scientific">Desulfosporosinus fructosivorans</name>
    <dbReference type="NCBI Taxonomy" id="2018669"/>
    <lineage>
        <taxon>Bacteria</taxon>
        <taxon>Bacillati</taxon>
        <taxon>Bacillota</taxon>
        <taxon>Clostridia</taxon>
        <taxon>Eubacteriales</taxon>
        <taxon>Desulfitobacteriaceae</taxon>
        <taxon>Desulfosporosinus</taxon>
    </lineage>
</organism>
<feature type="transmembrane region" description="Helical" evidence="1">
    <location>
        <begin position="21"/>
        <end position="46"/>
    </location>
</feature>
<evidence type="ECO:0000313" key="3">
    <source>
        <dbReference type="Proteomes" id="UP000298460"/>
    </source>
</evidence>
<dbReference type="Proteomes" id="UP000298460">
    <property type="component" value="Unassembled WGS sequence"/>
</dbReference>
<evidence type="ECO:0000256" key="1">
    <source>
        <dbReference type="SAM" id="Phobius"/>
    </source>
</evidence>
<keyword evidence="1" id="KW-0472">Membrane</keyword>
<dbReference type="RefSeq" id="WP_135544781.1">
    <property type="nucleotide sequence ID" value="NZ_SPQQ01000001.1"/>
</dbReference>
<keyword evidence="1" id="KW-1133">Transmembrane helix</keyword>
<keyword evidence="1" id="KW-0812">Transmembrane</keyword>
<dbReference type="OrthoDB" id="2084134at2"/>
<evidence type="ECO:0000313" key="2">
    <source>
        <dbReference type="EMBL" id="TGE39843.1"/>
    </source>
</evidence>
<feature type="transmembrane region" description="Helical" evidence="1">
    <location>
        <begin position="140"/>
        <end position="162"/>
    </location>
</feature>
<dbReference type="AlphaFoldDB" id="A0A4Z0RCY9"/>
<reference evidence="2 3" key="1">
    <citation type="submission" date="2019-03" db="EMBL/GenBank/DDBJ databases">
        <title>Draft Genome Sequence of Desulfosporosinus fructosivorans Strain 63.6F, Isolated from Marine Sediment in the Baltic Sea.</title>
        <authorList>
            <person name="Hausmann B."/>
            <person name="Vandieken V."/>
            <person name="Pjevac P."/>
            <person name="Schreck K."/>
            <person name="Herbold C.W."/>
            <person name="Loy A."/>
        </authorList>
    </citation>
    <scope>NUCLEOTIDE SEQUENCE [LARGE SCALE GENOMIC DNA]</scope>
    <source>
        <strain evidence="2 3">63.6F</strain>
    </source>
</reference>